<proteinExistence type="predicted"/>
<dbReference type="PANTHER" id="PTHR11040">
    <property type="entry name" value="ZINC/IRON TRANSPORTER"/>
    <property type="match status" value="1"/>
</dbReference>
<dbReference type="PANTHER" id="PTHR11040:SF140">
    <property type="entry name" value="ZRT (ZRT), IRT- (IRT-) LIKE PROTEIN TRANSPORTER"/>
    <property type="match status" value="1"/>
</dbReference>
<feature type="transmembrane region" description="Helical" evidence="5">
    <location>
        <begin position="194"/>
        <end position="217"/>
    </location>
</feature>
<reference evidence="6" key="1">
    <citation type="submission" date="2020-10" db="EMBL/GenBank/DDBJ databases">
        <authorList>
            <person name="Kikuchi T."/>
        </authorList>
    </citation>
    <scope>NUCLEOTIDE SEQUENCE</scope>
    <source>
        <strain evidence="6">NKZ352</strain>
    </source>
</reference>
<comment type="caution">
    <text evidence="6">The sequence shown here is derived from an EMBL/GenBank/DDBJ whole genome shotgun (WGS) entry which is preliminary data.</text>
</comment>
<evidence type="ECO:0000256" key="2">
    <source>
        <dbReference type="ARBA" id="ARBA00022692"/>
    </source>
</evidence>
<evidence type="ECO:0000256" key="3">
    <source>
        <dbReference type="ARBA" id="ARBA00022989"/>
    </source>
</evidence>
<evidence type="ECO:0000313" key="6">
    <source>
        <dbReference type="EMBL" id="CAD6190927.1"/>
    </source>
</evidence>
<keyword evidence="7" id="KW-1185">Reference proteome</keyword>
<dbReference type="GO" id="GO:0005385">
    <property type="term" value="F:zinc ion transmembrane transporter activity"/>
    <property type="evidence" value="ECO:0007669"/>
    <property type="project" value="TreeGrafter"/>
</dbReference>
<organism evidence="6 7">
    <name type="scientific">Caenorhabditis auriculariae</name>
    <dbReference type="NCBI Taxonomy" id="2777116"/>
    <lineage>
        <taxon>Eukaryota</taxon>
        <taxon>Metazoa</taxon>
        <taxon>Ecdysozoa</taxon>
        <taxon>Nematoda</taxon>
        <taxon>Chromadorea</taxon>
        <taxon>Rhabditida</taxon>
        <taxon>Rhabditina</taxon>
        <taxon>Rhabditomorpha</taxon>
        <taxon>Rhabditoidea</taxon>
        <taxon>Rhabditidae</taxon>
        <taxon>Peloderinae</taxon>
        <taxon>Caenorhabditis</taxon>
    </lineage>
</organism>
<dbReference type="OrthoDB" id="448280at2759"/>
<feature type="transmembrane region" description="Helical" evidence="5">
    <location>
        <begin position="105"/>
        <end position="122"/>
    </location>
</feature>
<dbReference type="InterPro" id="IPR003689">
    <property type="entry name" value="ZIP"/>
</dbReference>
<dbReference type="Pfam" id="PF02535">
    <property type="entry name" value="Zip"/>
    <property type="match status" value="1"/>
</dbReference>
<feature type="transmembrane region" description="Helical" evidence="5">
    <location>
        <begin position="32"/>
        <end position="52"/>
    </location>
</feature>
<evidence type="ECO:0000256" key="5">
    <source>
        <dbReference type="SAM" id="Phobius"/>
    </source>
</evidence>
<accession>A0A8S1H6I2</accession>
<keyword evidence="4 5" id="KW-0472">Membrane</keyword>
<gene>
    <name evidence="6" type="ORF">CAUJ_LOCUS6846</name>
</gene>
<dbReference type="EMBL" id="CAJGYM010000018">
    <property type="protein sequence ID" value="CAD6190927.1"/>
    <property type="molecule type" value="Genomic_DNA"/>
</dbReference>
<comment type="subcellular location">
    <subcellularLocation>
        <location evidence="1">Membrane</location>
        <topology evidence="1">Multi-pass membrane protein</topology>
    </subcellularLocation>
</comment>
<sequence>MTCPARYSWEAKALDSFLWEKDGRDPTQPQDALRTILLIALFGLTFASSMVATFLRGDWARSHLLSFVSCIGGGVFLGACLLDLFPDAVESFEKTGIEIKFPLPYASVAVGFLLVLSIDQIAKSAREQGYLGAGARHHHLHSHDQETSSSLTDGEEPSEESQSRLGAVLLVLALSVHALFEGLSLAVTSDASQLLQIFAALIIHKCIMGFCLGVRLVQSGMSTPWLALCALSFSIQVSVSCRSKGKLLHFSVLIGGLAGIAIMRFIGGGEQKIASTVASILQAISCGTFLYITTFEVIPHELQKSNHRMLKLFFVFFGFFAIIAFLLVFPDAA</sequence>
<keyword evidence="2 5" id="KW-0812">Transmembrane</keyword>
<dbReference type="GO" id="GO:0005886">
    <property type="term" value="C:plasma membrane"/>
    <property type="evidence" value="ECO:0007669"/>
    <property type="project" value="TreeGrafter"/>
</dbReference>
<feature type="transmembrane region" description="Helical" evidence="5">
    <location>
        <begin position="64"/>
        <end position="85"/>
    </location>
</feature>
<evidence type="ECO:0000256" key="1">
    <source>
        <dbReference type="ARBA" id="ARBA00004141"/>
    </source>
</evidence>
<evidence type="ECO:0000256" key="4">
    <source>
        <dbReference type="ARBA" id="ARBA00023136"/>
    </source>
</evidence>
<feature type="transmembrane region" description="Helical" evidence="5">
    <location>
        <begin position="273"/>
        <end position="298"/>
    </location>
</feature>
<dbReference type="AlphaFoldDB" id="A0A8S1H6I2"/>
<feature type="transmembrane region" description="Helical" evidence="5">
    <location>
        <begin position="247"/>
        <end position="267"/>
    </location>
</feature>
<dbReference type="Proteomes" id="UP000835052">
    <property type="component" value="Unassembled WGS sequence"/>
</dbReference>
<protein>
    <submittedName>
        <fullName evidence="6">Uncharacterized protein</fullName>
    </submittedName>
</protein>
<feature type="transmembrane region" description="Helical" evidence="5">
    <location>
        <begin position="310"/>
        <end position="329"/>
    </location>
</feature>
<keyword evidence="3 5" id="KW-1133">Transmembrane helix</keyword>
<evidence type="ECO:0000313" key="7">
    <source>
        <dbReference type="Proteomes" id="UP000835052"/>
    </source>
</evidence>
<name>A0A8S1H6I2_9PELO</name>
<feature type="transmembrane region" description="Helical" evidence="5">
    <location>
        <begin position="167"/>
        <end position="188"/>
    </location>
</feature>